<dbReference type="InterPro" id="IPR027417">
    <property type="entry name" value="P-loop_NTPase"/>
</dbReference>
<dbReference type="OrthoDB" id="19182at2759"/>
<accession>A0A9P0B109</accession>
<keyword evidence="3" id="KW-1185">Reference proteome</keyword>
<evidence type="ECO:0000313" key="3">
    <source>
        <dbReference type="Proteomes" id="UP001154078"/>
    </source>
</evidence>
<dbReference type="EMBL" id="OV121133">
    <property type="protein sequence ID" value="CAH0552238.1"/>
    <property type="molecule type" value="Genomic_DNA"/>
</dbReference>
<feature type="domain" description="RAD3-like helicase DEAD" evidence="1">
    <location>
        <begin position="1"/>
        <end position="95"/>
    </location>
</feature>
<protein>
    <recommendedName>
        <fullName evidence="1">RAD3-like helicase DEAD domain-containing protein</fullName>
    </recommendedName>
</protein>
<name>A0A9P0B109_BRAAE</name>
<dbReference type="GO" id="GO:0003678">
    <property type="term" value="F:DNA helicase activity"/>
    <property type="evidence" value="ECO:0007669"/>
    <property type="project" value="InterPro"/>
</dbReference>
<reference evidence="2" key="1">
    <citation type="submission" date="2021-12" db="EMBL/GenBank/DDBJ databases">
        <authorList>
            <person name="King R."/>
        </authorList>
    </citation>
    <scope>NUCLEOTIDE SEQUENCE</scope>
</reference>
<proteinExistence type="predicted"/>
<dbReference type="Proteomes" id="UP001154078">
    <property type="component" value="Chromosome 2"/>
</dbReference>
<dbReference type="Pfam" id="PF06733">
    <property type="entry name" value="DEAD_2"/>
    <property type="match status" value="1"/>
</dbReference>
<dbReference type="InterPro" id="IPR010614">
    <property type="entry name" value="RAD3-like_helicase_DEAD"/>
</dbReference>
<dbReference type="AlphaFoldDB" id="A0A9P0B109"/>
<dbReference type="GO" id="GO:0005524">
    <property type="term" value="F:ATP binding"/>
    <property type="evidence" value="ECO:0007669"/>
    <property type="project" value="InterPro"/>
</dbReference>
<dbReference type="Gene3D" id="3.40.50.300">
    <property type="entry name" value="P-loop containing nucleotide triphosphate hydrolases"/>
    <property type="match status" value="1"/>
</dbReference>
<sequence length="99" mass="11668">MCIHLEVMKEQSNFARTQMCRLKVKTSSYHFYNRVECKKEVPAVSEIPVMDCPYYMAWEIQKEADIFMPVRKSLGIVLSKNFVILDEAHIIERAIPEDR</sequence>
<evidence type="ECO:0000259" key="1">
    <source>
        <dbReference type="Pfam" id="PF06733"/>
    </source>
</evidence>
<dbReference type="GO" id="GO:0003677">
    <property type="term" value="F:DNA binding"/>
    <property type="evidence" value="ECO:0007669"/>
    <property type="project" value="InterPro"/>
</dbReference>
<evidence type="ECO:0000313" key="2">
    <source>
        <dbReference type="EMBL" id="CAH0552238.1"/>
    </source>
</evidence>
<organism evidence="2 3">
    <name type="scientific">Brassicogethes aeneus</name>
    <name type="common">Rape pollen beetle</name>
    <name type="synonym">Meligethes aeneus</name>
    <dbReference type="NCBI Taxonomy" id="1431903"/>
    <lineage>
        <taxon>Eukaryota</taxon>
        <taxon>Metazoa</taxon>
        <taxon>Ecdysozoa</taxon>
        <taxon>Arthropoda</taxon>
        <taxon>Hexapoda</taxon>
        <taxon>Insecta</taxon>
        <taxon>Pterygota</taxon>
        <taxon>Neoptera</taxon>
        <taxon>Endopterygota</taxon>
        <taxon>Coleoptera</taxon>
        <taxon>Polyphaga</taxon>
        <taxon>Cucujiformia</taxon>
        <taxon>Nitidulidae</taxon>
        <taxon>Meligethinae</taxon>
        <taxon>Brassicogethes</taxon>
    </lineage>
</organism>
<gene>
    <name evidence="2" type="ORF">MELIAE_LOCUS4661</name>
</gene>